<dbReference type="EMBL" id="GGEC01082958">
    <property type="protein sequence ID" value="MBX63442.1"/>
    <property type="molecule type" value="Transcribed_RNA"/>
</dbReference>
<proteinExistence type="predicted"/>
<protein>
    <submittedName>
        <fullName evidence="1">Uncharacterized protein</fullName>
    </submittedName>
</protein>
<name>A0A2P2Q8X4_RHIMU</name>
<reference evidence="1" key="1">
    <citation type="submission" date="2018-02" db="EMBL/GenBank/DDBJ databases">
        <title>Rhizophora mucronata_Transcriptome.</title>
        <authorList>
            <person name="Meera S.P."/>
            <person name="Sreeshan A."/>
            <person name="Augustine A."/>
        </authorList>
    </citation>
    <scope>NUCLEOTIDE SEQUENCE</scope>
    <source>
        <tissue evidence="1">Leaf</tissue>
    </source>
</reference>
<sequence length="46" mass="5422">MFFYLHTHRLTNTCYKDYSLLTIREDIKMKGGIEIQQVCLCGPLID</sequence>
<accession>A0A2P2Q8X4</accession>
<evidence type="ECO:0000313" key="1">
    <source>
        <dbReference type="EMBL" id="MBX63442.1"/>
    </source>
</evidence>
<organism evidence="1">
    <name type="scientific">Rhizophora mucronata</name>
    <name type="common">Asiatic mangrove</name>
    <dbReference type="NCBI Taxonomy" id="61149"/>
    <lineage>
        <taxon>Eukaryota</taxon>
        <taxon>Viridiplantae</taxon>
        <taxon>Streptophyta</taxon>
        <taxon>Embryophyta</taxon>
        <taxon>Tracheophyta</taxon>
        <taxon>Spermatophyta</taxon>
        <taxon>Magnoliopsida</taxon>
        <taxon>eudicotyledons</taxon>
        <taxon>Gunneridae</taxon>
        <taxon>Pentapetalae</taxon>
        <taxon>rosids</taxon>
        <taxon>fabids</taxon>
        <taxon>Malpighiales</taxon>
        <taxon>Rhizophoraceae</taxon>
        <taxon>Rhizophora</taxon>
    </lineage>
</organism>
<dbReference type="AlphaFoldDB" id="A0A2P2Q8X4"/>